<evidence type="ECO:0000313" key="2">
    <source>
        <dbReference type="Proteomes" id="UP001595191"/>
    </source>
</evidence>
<keyword evidence="2" id="KW-1185">Reference proteome</keyword>
<comment type="caution">
    <text evidence="1">The sequence shown here is derived from an EMBL/GenBank/DDBJ whole genome shotgun (WGS) entry which is preliminary data.</text>
</comment>
<organism evidence="1 2">
    <name type="scientific">Meishania litoralis</name>
    <dbReference type="NCBI Taxonomy" id="3434685"/>
    <lineage>
        <taxon>Bacteria</taxon>
        <taxon>Pseudomonadati</taxon>
        <taxon>Bacteroidota</taxon>
        <taxon>Flavobacteriia</taxon>
        <taxon>Flavobacteriales</taxon>
        <taxon>Flavobacteriaceae</taxon>
        <taxon>Meishania</taxon>
    </lineage>
</organism>
<name>A0ACC7LLA2_9FLAO</name>
<gene>
    <name evidence="1" type="ORF">ACEZ3G_12695</name>
</gene>
<accession>A0ACC7LLA2</accession>
<sequence>MILEGKHKAYKINDRVYHCGTDITMSYIGGKWKCVVLWYLRHGTLRFSELKRLIPDITEKMLSIQLKSLQEDGLITRLSFGKRAPFRVQYELTDFGLSLIPVIEVITNWGIELGNNKGEIIEVL</sequence>
<protein>
    <submittedName>
        <fullName evidence="1">Winged helix-turn-helix transcriptional regulator</fullName>
    </submittedName>
</protein>
<dbReference type="EMBL" id="JBHFPV010000002">
    <property type="protein sequence ID" value="MFH6604342.1"/>
    <property type="molecule type" value="Genomic_DNA"/>
</dbReference>
<dbReference type="Proteomes" id="UP001595191">
    <property type="component" value="Unassembled WGS sequence"/>
</dbReference>
<proteinExistence type="predicted"/>
<evidence type="ECO:0000313" key="1">
    <source>
        <dbReference type="EMBL" id="MFH6604342.1"/>
    </source>
</evidence>
<reference evidence="1" key="1">
    <citation type="submission" date="2024-09" db="EMBL/GenBank/DDBJ databases">
        <authorList>
            <person name="Liu J."/>
        </authorList>
    </citation>
    <scope>NUCLEOTIDE SEQUENCE</scope>
    <source>
        <strain evidence="1">NBU2967</strain>
    </source>
</reference>